<dbReference type="RefSeq" id="XP_028882333.1">
    <property type="nucleotide sequence ID" value="XM_029026218.1"/>
</dbReference>
<dbReference type="AlphaFoldDB" id="A0A1X0NU77"/>
<proteinExistence type="predicted"/>
<accession>A0A1X0NU77</accession>
<feature type="compositionally biased region" description="Low complexity" evidence="2">
    <location>
        <begin position="361"/>
        <end position="373"/>
    </location>
</feature>
<feature type="region of interest" description="Disordered" evidence="2">
    <location>
        <begin position="239"/>
        <end position="268"/>
    </location>
</feature>
<evidence type="ECO:0000313" key="4">
    <source>
        <dbReference type="Proteomes" id="UP000192257"/>
    </source>
</evidence>
<comment type="caution">
    <text evidence="3">The sequence shown here is derived from an EMBL/GenBank/DDBJ whole genome shotgun (WGS) entry which is preliminary data.</text>
</comment>
<keyword evidence="1" id="KW-0175">Coiled coil</keyword>
<organism evidence="3 4">
    <name type="scientific">Trypanosoma theileri</name>
    <dbReference type="NCBI Taxonomy" id="67003"/>
    <lineage>
        <taxon>Eukaryota</taxon>
        <taxon>Discoba</taxon>
        <taxon>Euglenozoa</taxon>
        <taxon>Kinetoplastea</taxon>
        <taxon>Metakinetoplastina</taxon>
        <taxon>Trypanosomatida</taxon>
        <taxon>Trypanosomatidae</taxon>
        <taxon>Trypanosoma</taxon>
    </lineage>
</organism>
<feature type="region of interest" description="Disordered" evidence="2">
    <location>
        <begin position="153"/>
        <end position="172"/>
    </location>
</feature>
<feature type="compositionally biased region" description="Low complexity" evidence="2">
    <location>
        <begin position="153"/>
        <end position="166"/>
    </location>
</feature>
<feature type="coiled-coil region" evidence="1">
    <location>
        <begin position="320"/>
        <end position="354"/>
    </location>
</feature>
<dbReference type="OrthoDB" id="250227at2759"/>
<evidence type="ECO:0000256" key="1">
    <source>
        <dbReference type="SAM" id="Coils"/>
    </source>
</evidence>
<gene>
    <name evidence="3" type="ORF">TM35_000171390</name>
</gene>
<evidence type="ECO:0000313" key="3">
    <source>
        <dbReference type="EMBL" id="ORC88267.1"/>
    </source>
</evidence>
<evidence type="ECO:0000256" key="2">
    <source>
        <dbReference type="SAM" id="MobiDB-lite"/>
    </source>
</evidence>
<feature type="compositionally biased region" description="Basic and acidic residues" evidence="2">
    <location>
        <begin position="246"/>
        <end position="257"/>
    </location>
</feature>
<feature type="region of interest" description="Disordered" evidence="2">
    <location>
        <begin position="355"/>
        <end position="384"/>
    </location>
</feature>
<dbReference type="EMBL" id="NBCO01000017">
    <property type="protein sequence ID" value="ORC88267.1"/>
    <property type="molecule type" value="Genomic_DNA"/>
</dbReference>
<name>A0A1X0NU77_9TRYP</name>
<feature type="compositionally biased region" description="Acidic residues" evidence="2">
    <location>
        <begin position="258"/>
        <end position="268"/>
    </location>
</feature>
<dbReference type="Proteomes" id="UP000192257">
    <property type="component" value="Unassembled WGS sequence"/>
</dbReference>
<keyword evidence="4" id="KW-1185">Reference proteome</keyword>
<protein>
    <submittedName>
        <fullName evidence="3">Uncharacterized protein</fullName>
    </submittedName>
</protein>
<sequence length="427" mass="48220">MTCADKMDEVYALLEQLRVSEIGGVSVEEGCVLWDRFVFLIYRIFLESSSFAAVGYNAFPNVPTIVDHESKKDFLTYMNALVADMNTVSSQLRDLESAMCAVKSYLSNDELLQCEAEFKKEQSTLSDALLRISSMRTRLMDLQCIDRHHSSHSAGVVVPSSSSSSSLQRRREETTRVFLDTMRFCDAAREALRESSRTSPLTVEMSTSTLSSPQLIRLTREVAELRAMRAKTLAELHHWQTPAATSHKEQWKEKEEKDEKEEKEEKEELEELRRANASLRAEFHAGCAALREQRGDVKIQHSLLQSIQSPSLQSSSSSSLQSLQSRWAFATARRDRLRREVAQLTRACEVERAEHQTLIHSSSNSNSNSYSSSPTHAHSFTRDSSHGREWVEQIAVEDLAWEARAQASIANTLRAQLHTHTASTGSM</sequence>
<dbReference type="GeneID" id="39985998"/>
<dbReference type="VEuPathDB" id="TriTrypDB:TM35_000171390"/>
<reference evidence="3 4" key="1">
    <citation type="submission" date="2017-03" db="EMBL/GenBank/DDBJ databases">
        <title>An alternative strategy for trypanosome survival in the mammalian bloodstream revealed through genome and transcriptome analysis of the ubiquitous bovine parasite Trypanosoma (Megatrypanum) theileri.</title>
        <authorList>
            <person name="Kelly S."/>
            <person name="Ivens A."/>
            <person name="Mott A."/>
            <person name="O'Neill E."/>
            <person name="Emms D."/>
            <person name="Macleod O."/>
            <person name="Voorheis P."/>
            <person name="Matthews J."/>
            <person name="Matthews K."/>
            <person name="Carrington M."/>
        </authorList>
    </citation>
    <scope>NUCLEOTIDE SEQUENCE [LARGE SCALE GENOMIC DNA]</scope>
    <source>
        <strain evidence="3">Edinburgh</strain>
    </source>
</reference>